<evidence type="ECO:0000256" key="1">
    <source>
        <dbReference type="ARBA" id="ARBA00001946"/>
    </source>
</evidence>
<evidence type="ECO:0000313" key="6">
    <source>
        <dbReference type="Proteomes" id="UP000095214"/>
    </source>
</evidence>
<dbReference type="Pfam" id="PF00293">
    <property type="entry name" value="NUDIX"/>
    <property type="match status" value="1"/>
</dbReference>
<dbReference type="PROSITE" id="PS51462">
    <property type="entry name" value="NUDIX"/>
    <property type="match status" value="1"/>
</dbReference>
<dbReference type="Gene3D" id="3.90.79.10">
    <property type="entry name" value="Nucleoside Triphosphate Pyrophosphohydrolase"/>
    <property type="match status" value="1"/>
</dbReference>
<keyword evidence="6" id="KW-1185">Reference proteome</keyword>
<dbReference type="Proteomes" id="UP000095214">
    <property type="component" value="Chromosome"/>
</dbReference>
<dbReference type="STRING" id="178339.BH719_01255"/>
<evidence type="ECO:0000256" key="2">
    <source>
        <dbReference type="ARBA" id="ARBA00022801"/>
    </source>
</evidence>
<dbReference type="InterPro" id="IPR015797">
    <property type="entry name" value="NUDIX_hydrolase-like_dom_sf"/>
</dbReference>
<dbReference type="PROSITE" id="PS00893">
    <property type="entry name" value="NUDIX_BOX"/>
    <property type="match status" value="1"/>
</dbReference>
<dbReference type="KEGG" id="phon:BH719_01255"/>
<dbReference type="OrthoDB" id="9804442at2"/>
<proteinExistence type="predicted"/>
<evidence type="ECO:0000259" key="4">
    <source>
        <dbReference type="PROSITE" id="PS51462"/>
    </source>
</evidence>
<gene>
    <name evidence="5" type="ORF">BH719_01255</name>
</gene>
<sequence>MSADGPGDWPRDSEGYPHRQAARVVLFDARGRLLLAIGHDADDPERQWWFTIGGGIEEGEDPAAGAVREVREETGIRLGVEDLVGPVLYRTAEFDFAAVTARQDEWFFVARTECAEVSREGWTDLEKEVLDGLKWWDLDELEALDGAAEVYPRQLVGFAREWRDGWDGRLVSLTGAREP</sequence>
<evidence type="ECO:0000256" key="3">
    <source>
        <dbReference type="ARBA" id="ARBA00022842"/>
    </source>
</evidence>
<reference evidence="5 6" key="1">
    <citation type="submission" date="2016-09" db="EMBL/GenBank/DDBJ databases">
        <title>Complete genome sequence of Actinomyces hongkongensis HKU8.</title>
        <authorList>
            <person name="Gao Y.-X."/>
            <person name="Zhou Y.-Y."/>
            <person name="Xie Y."/>
            <person name="Wang M."/>
            <person name="Wang S.-J."/>
            <person name="Shen S.-G."/>
        </authorList>
    </citation>
    <scope>NUCLEOTIDE SEQUENCE [LARGE SCALE GENOMIC DNA]</scope>
    <source>
        <strain evidence="5 6">HKU8</strain>
    </source>
</reference>
<accession>A0A1D8B0K7</accession>
<dbReference type="PANTHER" id="PTHR43046:SF12">
    <property type="entry name" value="GDP-MANNOSE MANNOSYL HYDROLASE"/>
    <property type="match status" value="1"/>
</dbReference>
<keyword evidence="3" id="KW-0460">Magnesium</keyword>
<dbReference type="EMBL" id="CP017298">
    <property type="protein sequence ID" value="AOS46677.1"/>
    <property type="molecule type" value="Genomic_DNA"/>
</dbReference>
<dbReference type="GO" id="GO:0016787">
    <property type="term" value="F:hydrolase activity"/>
    <property type="evidence" value="ECO:0007669"/>
    <property type="project" value="UniProtKB-KW"/>
</dbReference>
<dbReference type="InterPro" id="IPR000086">
    <property type="entry name" value="NUDIX_hydrolase_dom"/>
</dbReference>
<keyword evidence="2 5" id="KW-0378">Hydrolase</keyword>
<protein>
    <submittedName>
        <fullName evidence="5">NUDIX hydrolase</fullName>
    </submittedName>
</protein>
<feature type="domain" description="Nudix hydrolase" evidence="4">
    <location>
        <begin position="17"/>
        <end position="159"/>
    </location>
</feature>
<evidence type="ECO:0000313" key="5">
    <source>
        <dbReference type="EMBL" id="AOS46677.1"/>
    </source>
</evidence>
<comment type="cofactor">
    <cofactor evidence="1">
        <name>Mg(2+)</name>
        <dbReference type="ChEBI" id="CHEBI:18420"/>
    </cofactor>
</comment>
<dbReference type="AlphaFoldDB" id="A0A1D8B0K7"/>
<organism evidence="5 6">
    <name type="scientific">Pauljensenia hongkongensis</name>
    <dbReference type="NCBI Taxonomy" id="178339"/>
    <lineage>
        <taxon>Bacteria</taxon>
        <taxon>Bacillati</taxon>
        <taxon>Actinomycetota</taxon>
        <taxon>Actinomycetes</taxon>
        <taxon>Actinomycetales</taxon>
        <taxon>Actinomycetaceae</taxon>
        <taxon>Pauljensenia</taxon>
    </lineage>
</organism>
<dbReference type="RefSeq" id="WP_009400056.1">
    <property type="nucleotide sequence ID" value="NZ_CP017298.1"/>
</dbReference>
<dbReference type="PANTHER" id="PTHR43046">
    <property type="entry name" value="GDP-MANNOSE MANNOSYL HYDROLASE"/>
    <property type="match status" value="1"/>
</dbReference>
<name>A0A1D8B0K7_9ACTO</name>
<dbReference type="CDD" id="cd04685">
    <property type="entry name" value="NUDIX_Hydrolase"/>
    <property type="match status" value="1"/>
</dbReference>
<dbReference type="SUPFAM" id="SSF55811">
    <property type="entry name" value="Nudix"/>
    <property type="match status" value="1"/>
</dbReference>
<dbReference type="InterPro" id="IPR020084">
    <property type="entry name" value="NUDIX_hydrolase_CS"/>
</dbReference>